<feature type="domain" description="Pyruvate phosphate dikinase AMP/ATP-binding" evidence="2">
    <location>
        <begin position="17"/>
        <end position="222"/>
    </location>
</feature>
<dbReference type="Pfam" id="PF00391">
    <property type="entry name" value="PEP-utilizers"/>
    <property type="match status" value="1"/>
</dbReference>
<feature type="domain" description="Pyruvate phosphate dikinase AMP/ATP-binding" evidence="2">
    <location>
        <begin position="231"/>
        <end position="281"/>
    </location>
</feature>
<keyword evidence="3" id="KW-0670">Pyruvate</keyword>
<dbReference type="SUPFAM" id="SSF52009">
    <property type="entry name" value="Phosphohistidine domain"/>
    <property type="match status" value="1"/>
</dbReference>
<evidence type="ECO:0000259" key="2">
    <source>
        <dbReference type="Pfam" id="PF01326"/>
    </source>
</evidence>
<reference evidence="3 4" key="1">
    <citation type="submission" date="2016-11" db="EMBL/GenBank/DDBJ databases">
        <authorList>
            <person name="Jaros S."/>
            <person name="Januszkiewicz K."/>
            <person name="Wedrychowicz H."/>
        </authorList>
    </citation>
    <scope>NUCLEOTIDE SEQUENCE [LARGE SCALE GENOMIC DNA]</scope>
    <source>
        <strain evidence="3 4">DSM 12906</strain>
    </source>
</reference>
<keyword evidence="3" id="KW-0418">Kinase</keyword>
<keyword evidence="3" id="KW-0808">Transferase</keyword>
<accession>A0A1M6FF42</accession>
<evidence type="ECO:0000313" key="3">
    <source>
        <dbReference type="EMBL" id="SHI96358.1"/>
    </source>
</evidence>
<dbReference type="SUPFAM" id="SSF56059">
    <property type="entry name" value="Glutathione synthetase ATP-binding domain-like"/>
    <property type="match status" value="1"/>
</dbReference>
<dbReference type="PANTHER" id="PTHR43615:SF1">
    <property type="entry name" value="PPDK_N DOMAIN-CONTAINING PROTEIN"/>
    <property type="match status" value="1"/>
</dbReference>
<dbReference type="EMBL" id="FQZG01000021">
    <property type="protein sequence ID" value="SHI96358.1"/>
    <property type="molecule type" value="Genomic_DNA"/>
</dbReference>
<dbReference type="InterPro" id="IPR051549">
    <property type="entry name" value="PEP_Utilizing_Enz"/>
</dbReference>
<proteinExistence type="predicted"/>
<dbReference type="GO" id="GO:0005524">
    <property type="term" value="F:ATP binding"/>
    <property type="evidence" value="ECO:0007669"/>
    <property type="project" value="InterPro"/>
</dbReference>
<dbReference type="InterPro" id="IPR002192">
    <property type="entry name" value="PPDK_AMP/ATP-bd"/>
</dbReference>
<dbReference type="AlphaFoldDB" id="A0A1M6FF42"/>
<evidence type="ECO:0000313" key="4">
    <source>
        <dbReference type="Proteomes" id="UP000184512"/>
    </source>
</evidence>
<gene>
    <name evidence="3" type="ORF">SAMN02745244_01431</name>
</gene>
<dbReference type="Gene3D" id="3.30.1490.20">
    <property type="entry name" value="ATP-grasp fold, A domain"/>
    <property type="match status" value="1"/>
</dbReference>
<dbReference type="STRING" id="1123357.SAMN02745244_01431"/>
<organism evidence="3 4">
    <name type="scientific">Tessaracoccus bendigoensis DSM 12906</name>
    <dbReference type="NCBI Taxonomy" id="1123357"/>
    <lineage>
        <taxon>Bacteria</taxon>
        <taxon>Bacillati</taxon>
        <taxon>Actinomycetota</taxon>
        <taxon>Actinomycetes</taxon>
        <taxon>Propionibacteriales</taxon>
        <taxon>Propionibacteriaceae</taxon>
        <taxon>Tessaracoccus</taxon>
    </lineage>
</organism>
<dbReference type="PANTHER" id="PTHR43615">
    <property type="entry name" value="PHOSPHOENOLPYRUVATE SYNTHASE-RELATED"/>
    <property type="match status" value="1"/>
</dbReference>
<dbReference type="Gene3D" id="3.50.30.10">
    <property type="entry name" value="Phosphohistidine domain"/>
    <property type="match status" value="1"/>
</dbReference>
<feature type="domain" description="PEP-utilising enzyme mobile" evidence="1">
    <location>
        <begin position="776"/>
        <end position="845"/>
    </location>
</feature>
<dbReference type="InterPro" id="IPR008279">
    <property type="entry name" value="PEP-util_enz_mobile_dom"/>
</dbReference>
<name>A0A1M6FF42_9ACTN</name>
<dbReference type="InterPro" id="IPR013815">
    <property type="entry name" value="ATP_grasp_subdomain_1"/>
</dbReference>
<dbReference type="Pfam" id="PF01326">
    <property type="entry name" value="PPDK_N"/>
    <property type="match status" value="2"/>
</dbReference>
<sequence>MAATRIYRWAMCSNTALFGGKGANLIRLREAGFPVPPFAVLGTSDYAEFVAEHHLESEIAAALKEGAEPASLRIRAAFRQPISEEQRARLIAAVGPLVEGPVAVRSSATAEDLVDASFAGQQDTFLDVCGVDAVLGAIVECWSSLWTARAITYRQSHSVDPGTVRLAVVVQEMVPAEASGVLFTVDPLSGRRDTTVIDAVLGLGEQLVSGQVIPDHFEVDGRGVVTKWQVQGERAALTRPQALELAALGRRVEAAMGAPQDIEWTRVGDVLQVVQARPVTSLFPLPDGPSTAIWFNFGAFQGMLEPLTPLGQDALRSIVSGAGTLFGGSGDFRRNAYVKPAAERLWIRLDGVLRTRVGRRLAPTLLKAGDPNAAAALAELGGEGETPPRSRGKASFLRRVGGFARRATPNLVLAARRPQALRRRIDEAGEVLLASLDHDLLRAANLPDREGRLRGRVAALEAFARAALPTLLPLFAPVMAFGALGTLRVRALARRSGLADPDQVALGAFRALPGNVTTEMDLALWKVAAVVKSDLESARAFAAETPAALADLCREGRLPTAAQRALDAFLSRYGMRGVGEIDLGVPRWRDRPEGLLKSVVGYLELPAEAGPDVVYERSRRSAEADLDRLALAVGPLHAWQVRFLGGRVRQLFGARETPKFVLVRGLGLCREALLASGVDLAGQGIIQAAEEIFLLHLDELRGAFEGPPRVDEVRQRAAVREREQRRVRLPIMVMGDGRARYEGHAGTDLVGMGVSPGVVEGIARVVDHPDNSGLLPGEILVCRGTDPAWTPLFLTAVGLITEVGGLMTHGSVVAREYGLPAVVGVVGATGRIATGRRIRLDGSTGSVELL</sequence>
<evidence type="ECO:0000259" key="1">
    <source>
        <dbReference type="Pfam" id="PF00391"/>
    </source>
</evidence>
<dbReference type="Proteomes" id="UP000184512">
    <property type="component" value="Unassembled WGS sequence"/>
</dbReference>
<dbReference type="Gene3D" id="3.30.470.20">
    <property type="entry name" value="ATP-grasp fold, B domain"/>
    <property type="match status" value="2"/>
</dbReference>
<dbReference type="InterPro" id="IPR036637">
    <property type="entry name" value="Phosphohistidine_dom_sf"/>
</dbReference>
<dbReference type="GO" id="GO:0016301">
    <property type="term" value="F:kinase activity"/>
    <property type="evidence" value="ECO:0007669"/>
    <property type="project" value="UniProtKB-KW"/>
</dbReference>
<keyword evidence="4" id="KW-1185">Reference proteome</keyword>
<protein>
    <submittedName>
        <fullName evidence="3">Pyruvate, water dikinase</fullName>
    </submittedName>
</protein>